<evidence type="ECO:0000256" key="6">
    <source>
        <dbReference type="ARBA" id="ARBA00022430"/>
    </source>
</evidence>
<keyword evidence="7 10" id="KW-0028">Amino-acid biosynthesis</keyword>
<dbReference type="PANTHER" id="PTHR43345">
    <property type="entry name" value="3-ISOPROPYLMALATE DEHYDRATASE SMALL SUBUNIT 2-RELATED-RELATED"/>
    <property type="match status" value="1"/>
</dbReference>
<accession>A0A1M5XMY3</accession>
<gene>
    <name evidence="10" type="primary">leuD</name>
    <name evidence="12" type="ORF">SAMN04488135_10720</name>
</gene>
<evidence type="ECO:0000313" key="13">
    <source>
        <dbReference type="Proteomes" id="UP000184226"/>
    </source>
</evidence>
<dbReference type="HAMAP" id="MF_01031">
    <property type="entry name" value="LeuD_type1"/>
    <property type="match status" value="1"/>
</dbReference>
<evidence type="ECO:0000256" key="4">
    <source>
        <dbReference type="ARBA" id="ARBA00009845"/>
    </source>
</evidence>
<keyword evidence="6 10" id="KW-0432">Leucine biosynthesis</keyword>
<dbReference type="InterPro" id="IPR015928">
    <property type="entry name" value="Aconitase/3IPM_dehydase_swvl"/>
</dbReference>
<comment type="similarity">
    <text evidence="4 10">Belongs to the LeuD family. LeuD type 1 subfamily.</text>
</comment>
<evidence type="ECO:0000256" key="3">
    <source>
        <dbReference type="ARBA" id="ARBA00004729"/>
    </source>
</evidence>
<comment type="pathway">
    <text evidence="3 10">Amino-acid biosynthesis; L-leucine biosynthesis; L-leucine from 3-methyl-2-oxobutanoate: step 2/4.</text>
</comment>
<keyword evidence="13" id="KW-1185">Reference proteome</keyword>
<evidence type="ECO:0000313" key="12">
    <source>
        <dbReference type="EMBL" id="SHI01012.1"/>
    </source>
</evidence>
<dbReference type="FunFam" id="3.20.19.10:FF:000003">
    <property type="entry name" value="3-isopropylmalate dehydratase small subunit"/>
    <property type="match status" value="1"/>
</dbReference>
<evidence type="ECO:0000256" key="2">
    <source>
        <dbReference type="ARBA" id="ARBA00002695"/>
    </source>
</evidence>
<comment type="subunit">
    <text evidence="5 10">Heterodimer of LeuC and LeuD.</text>
</comment>
<evidence type="ECO:0000256" key="1">
    <source>
        <dbReference type="ARBA" id="ARBA00000491"/>
    </source>
</evidence>
<keyword evidence="9 10" id="KW-0100">Branched-chain amino acid biosynthesis</keyword>
<dbReference type="EC" id="4.2.1.33" evidence="10"/>
<dbReference type="GO" id="GO:0003861">
    <property type="term" value="F:3-isopropylmalate dehydratase activity"/>
    <property type="evidence" value="ECO:0007669"/>
    <property type="project" value="UniProtKB-UniRule"/>
</dbReference>
<evidence type="ECO:0000256" key="10">
    <source>
        <dbReference type="HAMAP-Rule" id="MF_01031"/>
    </source>
</evidence>
<dbReference type="EMBL" id="FQXE01000007">
    <property type="protein sequence ID" value="SHI01012.1"/>
    <property type="molecule type" value="Genomic_DNA"/>
</dbReference>
<sequence>MQPFPHLDAPALPVPRSNVDTDQIVPARYLQKPRSDDFGQFLFRDLRFDKEGKENPDFMLNAPPYREARIVVAQDNFGCGSSREHAVWALHDYGFRAVIAPSFGDIFFSNALKNGLLPVVLPAAAVDHLLEMAQAEPGMRLVVDLPAQTVAAPDGAVYRFDIDAFSKKCLVEGLNEIDYTLQKADQITAFEQRYAAAHP</sequence>
<dbReference type="UniPathway" id="UPA00048">
    <property type="reaction ID" value="UER00071"/>
</dbReference>
<dbReference type="NCBIfam" id="TIGR00171">
    <property type="entry name" value="leuD"/>
    <property type="match status" value="1"/>
</dbReference>
<dbReference type="CDD" id="cd01577">
    <property type="entry name" value="IPMI_Swivel"/>
    <property type="match status" value="1"/>
</dbReference>
<keyword evidence="8 10" id="KW-0456">Lyase</keyword>
<protein>
    <recommendedName>
        <fullName evidence="10">3-isopropylmalate dehydratase small subunit</fullName>
        <ecNumber evidence="10">4.2.1.33</ecNumber>
    </recommendedName>
    <alternativeName>
        <fullName evidence="10">Alpha-IPM isomerase</fullName>
        <shortName evidence="10">IPMI</shortName>
    </alternativeName>
    <alternativeName>
        <fullName evidence="10">Isopropylmalate isomerase</fullName>
    </alternativeName>
</protein>
<dbReference type="STRING" id="658167.SAMN04488135_10720"/>
<proteinExistence type="inferred from homology"/>
<dbReference type="RefSeq" id="WP_073103867.1">
    <property type="nucleotide sequence ID" value="NZ_FQXE01000007.1"/>
</dbReference>
<evidence type="ECO:0000256" key="8">
    <source>
        <dbReference type="ARBA" id="ARBA00023239"/>
    </source>
</evidence>
<comment type="function">
    <text evidence="2 10">Catalyzes the isomerization between 2-isopropylmalate and 3-isopropylmalate, via the formation of 2-isopropylmaleate.</text>
</comment>
<evidence type="ECO:0000256" key="9">
    <source>
        <dbReference type="ARBA" id="ARBA00023304"/>
    </source>
</evidence>
<dbReference type="Proteomes" id="UP000184226">
    <property type="component" value="Unassembled WGS sequence"/>
</dbReference>
<dbReference type="AlphaFoldDB" id="A0A1M5XMY3"/>
<dbReference type="InterPro" id="IPR050075">
    <property type="entry name" value="LeuD"/>
</dbReference>
<name>A0A1M5XMY3_9BURK</name>
<evidence type="ECO:0000256" key="5">
    <source>
        <dbReference type="ARBA" id="ARBA00011271"/>
    </source>
</evidence>
<dbReference type="GO" id="GO:0009316">
    <property type="term" value="C:3-isopropylmalate dehydratase complex"/>
    <property type="evidence" value="ECO:0007669"/>
    <property type="project" value="InterPro"/>
</dbReference>
<dbReference type="PANTHER" id="PTHR43345:SF5">
    <property type="entry name" value="3-ISOPROPYLMALATE DEHYDRATASE SMALL SUBUNIT"/>
    <property type="match status" value="1"/>
</dbReference>
<dbReference type="OrthoDB" id="9777465at2"/>
<dbReference type="InterPro" id="IPR004431">
    <property type="entry name" value="3-IsopropMal_deHydase_ssu"/>
</dbReference>
<evidence type="ECO:0000256" key="7">
    <source>
        <dbReference type="ARBA" id="ARBA00022605"/>
    </source>
</evidence>
<evidence type="ECO:0000259" key="11">
    <source>
        <dbReference type="Pfam" id="PF00694"/>
    </source>
</evidence>
<dbReference type="GO" id="GO:0009098">
    <property type="term" value="P:L-leucine biosynthetic process"/>
    <property type="evidence" value="ECO:0007669"/>
    <property type="project" value="UniProtKB-UniRule"/>
</dbReference>
<dbReference type="InterPro" id="IPR033940">
    <property type="entry name" value="IPMI_Swivel"/>
</dbReference>
<dbReference type="Pfam" id="PF00694">
    <property type="entry name" value="Aconitase_C"/>
    <property type="match status" value="1"/>
</dbReference>
<comment type="catalytic activity">
    <reaction evidence="1 10">
        <text>(2R,3S)-3-isopropylmalate = (2S)-2-isopropylmalate</text>
        <dbReference type="Rhea" id="RHEA:32287"/>
        <dbReference type="ChEBI" id="CHEBI:1178"/>
        <dbReference type="ChEBI" id="CHEBI:35121"/>
        <dbReference type="EC" id="4.2.1.33"/>
    </reaction>
</comment>
<dbReference type="Gene3D" id="3.20.19.10">
    <property type="entry name" value="Aconitase, domain 4"/>
    <property type="match status" value="1"/>
</dbReference>
<dbReference type="NCBIfam" id="NF002458">
    <property type="entry name" value="PRK01641.1"/>
    <property type="match status" value="1"/>
</dbReference>
<dbReference type="InterPro" id="IPR000573">
    <property type="entry name" value="AconitaseA/IPMdHydase_ssu_swvl"/>
</dbReference>
<organism evidence="12 13">
    <name type="scientific">Pollutimonas bauzanensis</name>
    <dbReference type="NCBI Taxonomy" id="658167"/>
    <lineage>
        <taxon>Bacteria</taxon>
        <taxon>Pseudomonadati</taxon>
        <taxon>Pseudomonadota</taxon>
        <taxon>Betaproteobacteria</taxon>
        <taxon>Burkholderiales</taxon>
        <taxon>Alcaligenaceae</taxon>
        <taxon>Pollutimonas</taxon>
    </lineage>
</organism>
<reference evidence="12 13" key="1">
    <citation type="submission" date="2016-11" db="EMBL/GenBank/DDBJ databases">
        <authorList>
            <person name="Jaros S."/>
            <person name="Januszkiewicz K."/>
            <person name="Wedrychowicz H."/>
        </authorList>
    </citation>
    <scope>NUCLEOTIDE SEQUENCE [LARGE SCALE GENOMIC DNA]</scope>
    <source>
        <strain evidence="12 13">CGMCC 1.10190</strain>
    </source>
</reference>
<feature type="domain" description="Aconitase A/isopropylmalate dehydratase small subunit swivel" evidence="11">
    <location>
        <begin position="11"/>
        <end position="123"/>
    </location>
</feature>
<dbReference type="SUPFAM" id="SSF52016">
    <property type="entry name" value="LeuD/IlvD-like"/>
    <property type="match status" value="1"/>
</dbReference>